<dbReference type="Proteomes" id="UP001560267">
    <property type="component" value="Unassembled WGS sequence"/>
</dbReference>
<dbReference type="SMART" id="SM00866">
    <property type="entry name" value="UTRA"/>
    <property type="match status" value="1"/>
</dbReference>
<dbReference type="EMBL" id="JBFSHR010000072">
    <property type="protein sequence ID" value="MEX6430684.1"/>
    <property type="molecule type" value="Genomic_DNA"/>
</dbReference>
<dbReference type="RefSeq" id="WP_276945205.1">
    <property type="nucleotide sequence ID" value="NZ_DAHZQU010000145.1"/>
</dbReference>
<keyword evidence="3" id="KW-0804">Transcription</keyword>
<dbReference type="PANTHER" id="PTHR44846:SF1">
    <property type="entry name" value="MANNOSYL-D-GLYCERATE TRANSPORT_METABOLISM SYSTEM REPRESSOR MNGR-RELATED"/>
    <property type="match status" value="1"/>
</dbReference>
<dbReference type="Pfam" id="PF00392">
    <property type="entry name" value="GntR"/>
    <property type="match status" value="1"/>
</dbReference>
<name>A0ABV3Y552_9ACTN</name>
<dbReference type="PROSITE" id="PS50949">
    <property type="entry name" value="HTH_GNTR"/>
    <property type="match status" value="1"/>
</dbReference>
<dbReference type="InterPro" id="IPR050679">
    <property type="entry name" value="Bact_HTH_transcr_reg"/>
</dbReference>
<reference evidence="5 6" key="1">
    <citation type="submission" date="2024-07" db="EMBL/GenBank/DDBJ databases">
        <title>Draft Genome Sequence of Ferrimicrobium acidiphilum Strain YE2023, Isolated from a Pulp of Bioleach Reactor.</title>
        <authorList>
            <person name="Elkina Y.A."/>
            <person name="Bulaeva A.G."/>
            <person name="Beletsky A.V."/>
            <person name="Mardanov A.V."/>
        </authorList>
    </citation>
    <scope>NUCLEOTIDE SEQUENCE [LARGE SCALE GENOMIC DNA]</scope>
    <source>
        <strain evidence="5 6">YE2023</strain>
    </source>
</reference>
<evidence type="ECO:0000256" key="3">
    <source>
        <dbReference type="ARBA" id="ARBA00023163"/>
    </source>
</evidence>
<organism evidence="5 6">
    <name type="scientific">Ferrimicrobium acidiphilum</name>
    <dbReference type="NCBI Taxonomy" id="121039"/>
    <lineage>
        <taxon>Bacteria</taxon>
        <taxon>Bacillati</taxon>
        <taxon>Actinomycetota</taxon>
        <taxon>Acidimicrobiia</taxon>
        <taxon>Acidimicrobiales</taxon>
        <taxon>Acidimicrobiaceae</taxon>
        <taxon>Ferrimicrobium</taxon>
    </lineage>
</organism>
<feature type="domain" description="HTH gntR-type" evidence="4">
    <location>
        <begin position="18"/>
        <end position="88"/>
    </location>
</feature>
<evidence type="ECO:0000313" key="6">
    <source>
        <dbReference type="Proteomes" id="UP001560267"/>
    </source>
</evidence>
<dbReference type="InterPro" id="IPR036388">
    <property type="entry name" value="WH-like_DNA-bd_sf"/>
</dbReference>
<dbReference type="CDD" id="cd07377">
    <property type="entry name" value="WHTH_GntR"/>
    <property type="match status" value="1"/>
</dbReference>
<dbReference type="InterPro" id="IPR028978">
    <property type="entry name" value="Chorismate_lyase_/UTRA_dom_sf"/>
</dbReference>
<sequence>MVSTILSQAPRLRRESKVPPYQQIEHYLLDAISSGHLVPGAKLPPERELAEAFGVSRMTLRHALATLEARGLVTRMIGRNGGAFIQEPKIACDLTMVAGFTEQLRRHGLKPGAEVLSASEKPASTETAAALDIEEGAPVYDIVRVRLADDLPIALEQSYFPAHLFPGLLEERLEGSLYTLLDTRYGQRPVRATESLEALIIDAQRAKLLRVPTNSAVIQICRSAFAKTGCVVEYARDLFRSDRTRILIQSGLSDTL</sequence>
<dbReference type="PANTHER" id="PTHR44846">
    <property type="entry name" value="MANNOSYL-D-GLYCERATE TRANSPORT/METABOLISM SYSTEM REPRESSOR MNGR-RELATED"/>
    <property type="match status" value="1"/>
</dbReference>
<evidence type="ECO:0000256" key="2">
    <source>
        <dbReference type="ARBA" id="ARBA00023125"/>
    </source>
</evidence>
<keyword evidence="6" id="KW-1185">Reference proteome</keyword>
<evidence type="ECO:0000313" key="5">
    <source>
        <dbReference type="EMBL" id="MEX6430684.1"/>
    </source>
</evidence>
<comment type="caution">
    <text evidence="5">The sequence shown here is derived from an EMBL/GenBank/DDBJ whole genome shotgun (WGS) entry which is preliminary data.</text>
</comment>
<dbReference type="InterPro" id="IPR000524">
    <property type="entry name" value="Tscrpt_reg_HTH_GntR"/>
</dbReference>
<dbReference type="Gene3D" id="1.10.10.10">
    <property type="entry name" value="Winged helix-like DNA-binding domain superfamily/Winged helix DNA-binding domain"/>
    <property type="match status" value="1"/>
</dbReference>
<keyword evidence="1" id="KW-0805">Transcription regulation</keyword>
<dbReference type="Pfam" id="PF07702">
    <property type="entry name" value="UTRA"/>
    <property type="match status" value="1"/>
</dbReference>
<gene>
    <name evidence="5" type="ORF">AB6A68_12690</name>
</gene>
<protein>
    <submittedName>
        <fullName evidence="5">GntR family transcriptional regulator</fullName>
    </submittedName>
</protein>
<dbReference type="SMART" id="SM00345">
    <property type="entry name" value="HTH_GNTR"/>
    <property type="match status" value="1"/>
</dbReference>
<dbReference type="Gene3D" id="3.40.1410.10">
    <property type="entry name" value="Chorismate lyase-like"/>
    <property type="match status" value="1"/>
</dbReference>
<keyword evidence="2" id="KW-0238">DNA-binding</keyword>
<dbReference type="SUPFAM" id="SSF46785">
    <property type="entry name" value="Winged helix' DNA-binding domain"/>
    <property type="match status" value="1"/>
</dbReference>
<evidence type="ECO:0000259" key="4">
    <source>
        <dbReference type="PROSITE" id="PS50949"/>
    </source>
</evidence>
<dbReference type="InterPro" id="IPR036390">
    <property type="entry name" value="WH_DNA-bd_sf"/>
</dbReference>
<dbReference type="PRINTS" id="PR00035">
    <property type="entry name" value="HTHGNTR"/>
</dbReference>
<dbReference type="SUPFAM" id="SSF64288">
    <property type="entry name" value="Chorismate lyase-like"/>
    <property type="match status" value="1"/>
</dbReference>
<accession>A0ABV3Y552</accession>
<dbReference type="InterPro" id="IPR011663">
    <property type="entry name" value="UTRA"/>
</dbReference>
<proteinExistence type="predicted"/>
<evidence type="ECO:0000256" key="1">
    <source>
        <dbReference type="ARBA" id="ARBA00023015"/>
    </source>
</evidence>